<keyword evidence="3" id="KW-1185">Reference proteome</keyword>
<reference evidence="3" key="1">
    <citation type="submission" date="2016-07" db="EMBL/GenBank/DDBJ databases">
        <title>Multiple horizontal gene transfer events from other fungi enriched the ability of initially mycotrophic Trichoderma (Ascomycota) to feed on dead plant biomass.</title>
        <authorList>
            <consortium name="DOE Joint Genome Institute"/>
            <person name="Atanasova L."/>
            <person name="Chenthamara K."/>
            <person name="Zhang J."/>
            <person name="Grujic M."/>
            <person name="Henrissat B."/>
            <person name="Kuo A."/>
            <person name="Aerts A."/>
            <person name="Salamov A."/>
            <person name="Lipzen A."/>
            <person name="Labutti K."/>
            <person name="Barry K."/>
            <person name="Miao Y."/>
            <person name="Rahimi M.J."/>
            <person name="Shen Q."/>
            <person name="Grigoriev I.V."/>
            <person name="Kubicek C.P."/>
            <person name="Druzhinina I.S."/>
        </authorList>
    </citation>
    <scope>NUCLEOTIDE SEQUENCE [LARGE SCALE GENOMIC DNA]</scope>
    <source>
        <strain evidence="3">TUCIM 6016</strain>
    </source>
</reference>
<gene>
    <name evidence="2" type="ORF">BBK36DRAFT_1163191</name>
</gene>
<dbReference type="EMBL" id="KZ680224">
    <property type="protein sequence ID" value="PTB62130.1"/>
    <property type="molecule type" value="Genomic_DNA"/>
</dbReference>
<accession>A0A2T4AYI8</accession>
<evidence type="ECO:0000313" key="3">
    <source>
        <dbReference type="Proteomes" id="UP000241546"/>
    </source>
</evidence>
<organism evidence="2 3">
    <name type="scientific">Trichoderma citrinoviride</name>
    <dbReference type="NCBI Taxonomy" id="58853"/>
    <lineage>
        <taxon>Eukaryota</taxon>
        <taxon>Fungi</taxon>
        <taxon>Dikarya</taxon>
        <taxon>Ascomycota</taxon>
        <taxon>Pezizomycotina</taxon>
        <taxon>Sordariomycetes</taxon>
        <taxon>Hypocreomycetidae</taxon>
        <taxon>Hypocreales</taxon>
        <taxon>Hypocreaceae</taxon>
        <taxon>Trichoderma</taxon>
    </lineage>
</organism>
<dbReference type="InterPro" id="IPR002110">
    <property type="entry name" value="Ankyrin_rpt"/>
</dbReference>
<dbReference type="OrthoDB" id="4772757at2759"/>
<keyword evidence="1" id="KW-0040">ANK repeat</keyword>
<dbReference type="GeneID" id="36602627"/>
<dbReference type="AlphaFoldDB" id="A0A2T4AYI8"/>
<sequence>MRAEARKPLIEKADGRFQYVPFRSEASRRDENYDREPAFHVRLLPQCYTAHLGFPELDRHAALRRNWEGGKCGNALQAACEGGIIEVVHILLDRGAKANA</sequence>
<dbReference type="Proteomes" id="UP000241546">
    <property type="component" value="Unassembled WGS sequence"/>
</dbReference>
<evidence type="ECO:0000256" key="1">
    <source>
        <dbReference type="PROSITE-ProRule" id="PRU00023"/>
    </source>
</evidence>
<dbReference type="PROSITE" id="PS50297">
    <property type="entry name" value="ANK_REP_REGION"/>
    <property type="match status" value="1"/>
</dbReference>
<proteinExistence type="predicted"/>
<dbReference type="PROSITE" id="PS50088">
    <property type="entry name" value="ANK_REPEAT"/>
    <property type="match status" value="1"/>
</dbReference>
<evidence type="ECO:0000313" key="2">
    <source>
        <dbReference type="EMBL" id="PTB62130.1"/>
    </source>
</evidence>
<feature type="repeat" description="ANK" evidence="1">
    <location>
        <begin position="71"/>
        <end position="100"/>
    </location>
</feature>
<dbReference type="RefSeq" id="XP_024745450.1">
    <property type="nucleotide sequence ID" value="XM_024894509.1"/>
</dbReference>
<protein>
    <submittedName>
        <fullName evidence="2">Uncharacterized protein</fullName>
    </submittedName>
</protein>
<name>A0A2T4AYI8_9HYPO</name>